<reference evidence="1" key="4">
    <citation type="submission" date="2019-03" db="UniProtKB">
        <authorList>
            <consortium name="EnsemblPlants"/>
        </authorList>
    </citation>
    <scope>IDENTIFICATION</scope>
</reference>
<dbReference type="Gramene" id="AET1Gv20233900.6">
    <property type="protein sequence ID" value="AET1Gv20233900.6"/>
    <property type="gene ID" value="AET1Gv20233900"/>
</dbReference>
<evidence type="ECO:0000313" key="1">
    <source>
        <dbReference type="EnsemblPlants" id="AET1Gv20233900.1"/>
    </source>
</evidence>
<evidence type="ECO:0000313" key="2">
    <source>
        <dbReference type="Proteomes" id="UP000015105"/>
    </source>
</evidence>
<dbReference type="AlphaFoldDB" id="A0A452XZR5"/>
<dbReference type="Gramene" id="AET1Gv20233900.1">
    <property type="protein sequence ID" value="AET1Gv20233900.1"/>
    <property type="gene ID" value="AET1Gv20233900"/>
</dbReference>
<protein>
    <submittedName>
        <fullName evidence="1">Uncharacterized protein</fullName>
    </submittedName>
</protein>
<reference evidence="1" key="3">
    <citation type="journal article" date="2017" name="Nature">
        <title>Genome sequence of the progenitor of the wheat D genome Aegilops tauschii.</title>
        <authorList>
            <person name="Luo M.C."/>
            <person name="Gu Y.Q."/>
            <person name="Puiu D."/>
            <person name="Wang H."/>
            <person name="Twardziok S.O."/>
            <person name="Deal K.R."/>
            <person name="Huo N."/>
            <person name="Zhu T."/>
            <person name="Wang L."/>
            <person name="Wang Y."/>
            <person name="McGuire P.E."/>
            <person name="Liu S."/>
            <person name="Long H."/>
            <person name="Ramasamy R.K."/>
            <person name="Rodriguez J.C."/>
            <person name="Van S.L."/>
            <person name="Yuan L."/>
            <person name="Wang Z."/>
            <person name="Xia Z."/>
            <person name="Xiao L."/>
            <person name="Anderson O.D."/>
            <person name="Ouyang S."/>
            <person name="Liang Y."/>
            <person name="Zimin A.V."/>
            <person name="Pertea G."/>
            <person name="Qi P."/>
            <person name="Bennetzen J.L."/>
            <person name="Dai X."/>
            <person name="Dawson M.W."/>
            <person name="Muller H.G."/>
            <person name="Kugler K."/>
            <person name="Rivarola-Duarte L."/>
            <person name="Spannagl M."/>
            <person name="Mayer K.F.X."/>
            <person name="Lu F.H."/>
            <person name="Bevan M.W."/>
            <person name="Leroy P."/>
            <person name="Li P."/>
            <person name="You F.M."/>
            <person name="Sun Q."/>
            <person name="Liu Z."/>
            <person name="Lyons E."/>
            <person name="Wicker T."/>
            <person name="Salzberg S.L."/>
            <person name="Devos K.M."/>
            <person name="Dvorak J."/>
        </authorList>
    </citation>
    <scope>NUCLEOTIDE SEQUENCE [LARGE SCALE GENOMIC DNA]</scope>
    <source>
        <strain evidence="1">cv. AL8/78</strain>
    </source>
</reference>
<reference evidence="2" key="2">
    <citation type="journal article" date="2017" name="Nat. Plants">
        <title>The Aegilops tauschii genome reveals multiple impacts of transposons.</title>
        <authorList>
            <person name="Zhao G."/>
            <person name="Zou C."/>
            <person name="Li K."/>
            <person name="Wang K."/>
            <person name="Li T."/>
            <person name="Gao L."/>
            <person name="Zhang X."/>
            <person name="Wang H."/>
            <person name="Yang Z."/>
            <person name="Liu X."/>
            <person name="Jiang W."/>
            <person name="Mao L."/>
            <person name="Kong X."/>
            <person name="Jiao Y."/>
            <person name="Jia J."/>
        </authorList>
    </citation>
    <scope>NUCLEOTIDE SEQUENCE [LARGE SCALE GENOMIC DNA]</scope>
    <source>
        <strain evidence="2">cv. AL8/78</strain>
    </source>
</reference>
<sequence>MKGNPLRRLGRSPKSGRIAIPPILPFCRRSRKPPGEALSADWVVRAPKGAGAHPSDVGHGGVRRWCGGGWMRRSCRGAVGGLVVRLCWCRAGPSGGRVVPDRGVGAFVVSGQILSDLAPRRRCAARGVGSSHVGNCVGVGCNDVVAVHGGGAGRFAAAAGHAPASGRWRATLVEVPGSSCGNRVWRFGHLTSLGVWPVPARCRSRPGVEVGCRRRVTSGRGGGSGGWRRCGRATRHRQGCRSSTWSAPASPLLRFGGSLIDLVVLVAGGFVGGRRLPIGTLSLFTAMEGLRGVLFPGRRPGWWELRCWWAELAA</sequence>
<dbReference type="EnsemblPlants" id="AET1Gv20233900.7">
    <property type="protein sequence ID" value="AET1Gv20233900.7"/>
    <property type="gene ID" value="AET1Gv20233900"/>
</dbReference>
<organism evidence="1 2">
    <name type="scientific">Aegilops tauschii subsp. strangulata</name>
    <name type="common">Goatgrass</name>
    <dbReference type="NCBI Taxonomy" id="200361"/>
    <lineage>
        <taxon>Eukaryota</taxon>
        <taxon>Viridiplantae</taxon>
        <taxon>Streptophyta</taxon>
        <taxon>Embryophyta</taxon>
        <taxon>Tracheophyta</taxon>
        <taxon>Spermatophyta</taxon>
        <taxon>Magnoliopsida</taxon>
        <taxon>Liliopsida</taxon>
        <taxon>Poales</taxon>
        <taxon>Poaceae</taxon>
        <taxon>BOP clade</taxon>
        <taxon>Pooideae</taxon>
        <taxon>Triticodae</taxon>
        <taxon>Triticeae</taxon>
        <taxon>Triticinae</taxon>
        <taxon>Aegilops</taxon>
    </lineage>
</organism>
<reference evidence="2" key="1">
    <citation type="journal article" date="2014" name="Science">
        <title>Ancient hybridizations among the ancestral genomes of bread wheat.</title>
        <authorList>
            <consortium name="International Wheat Genome Sequencing Consortium,"/>
            <person name="Marcussen T."/>
            <person name="Sandve S.R."/>
            <person name="Heier L."/>
            <person name="Spannagl M."/>
            <person name="Pfeifer M."/>
            <person name="Jakobsen K.S."/>
            <person name="Wulff B.B."/>
            <person name="Steuernagel B."/>
            <person name="Mayer K.F."/>
            <person name="Olsen O.A."/>
        </authorList>
    </citation>
    <scope>NUCLEOTIDE SEQUENCE [LARGE SCALE GENOMIC DNA]</scope>
    <source>
        <strain evidence="2">cv. AL8/78</strain>
    </source>
</reference>
<dbReference type="EnsemblPlants" id="AET1Gv20233900.1">
    <property type="protein sequence ID" value="AET1Gv20233900.1"/>
    <property type="gene ID" value="AET1Gv20233900"/>
</dbReference>
<keyword evidence="2" id="KW-1185">Reference proteome</keyword>
<name>A0A452XZR5_AEGTS</name>
<dbReference type="EnsemblPlants" id="AET1Gv20233900.5">
    <property type="protein sequence ID" value="AET1Gv20233900.5"/>
    <property type="gene ID" value="AET1Gv20233900"/>
</dbReference>
<accession>A0A452XZR5</accession>
<dbReference type="Proteomes" id="UP000015105">
    <property type="component" value="Chromosome 1D"/>
</dbReference>
<dbReference type="Gramene" id="AET1Gv20233900.5">
    <property type="protein sequence ID" value="AET1Gv20233900.5"/>
    <property type="gene ID" value="AET1Gv20233900"/>
</dbReference>
<dbReference type="EnsemblPlants" id="AET1Gv20233900.6">
    <property type="protein sequence ID" value="AET1Gv20233900.6"/>
    <property type="gene ID" value="AET1Gv20233900"/>
</dbReference>
<dbReference type="Gramene" id="AET1Gv20233900.7">
    <property type="protein sequence ID" value="AET1Gv20233900.7"/>
    <property type="gene ID" value="AET1Gv20233900"/>
</dbReference>
<reference evidence="1" key="5">
    <citation type="journal article" date="2021" name="G3 (Bethesda)">
        <title>Aegilops tauschii genome assembly Aet v5.0 features greater sequence contiguity and improved annotation.</title>
        <authorList>
            <person name="Wang L."/>
            <person name="Zhu T."/>
            <person name="Rodriguez J.C."/>
            <person name="Deal K.R."/>
            <person name="Dubcovsky J."/>
            <person name="McGuire P.E."/>
            <person name="Lux T."/>
            <person name="Spannagl M."/>
            <person name="Mayer K.F.X."/>
            <person name="Baldrich P."/>
            <person name="Meyers B.C."/>
            <person name="Huo N."/>
            <person name="Gu Y.Q."/>
            <person name="Zhou H."/>
            <person name="Devos K.M."/>
            <person name="Bennetzen J.L."/>
            <person name="Unver T."/>
            <person name="Budak H."/>
            <person name="Gulick P.J."/>
            <person name="Galiba G."/>
            <person name="Kalapos B."/>
            <person name="Nelson D.R."/>
            <person name="Li P."/>
            <person name="You F.M."/>
            <person name="Luo M.C."/>
            <person name="Dvorak J."/>
        </authorList>
    </citation>
    <scope>NUCLEOTIDE SEQUENCE [LARGE SCALE GENOMIC DNA]</scope>
    <source>
        <strain evidence="1">cv. AL8/78</strain>
    </source>
</reference>
<proteinExistence type="predicted"/>